<keyword evidence="21" id="KW-1185">Reference proteome</keyword>
<dbReference type="Pfam" id="PF01450">
    <property type="entry name" value="KARI_C"/>
    <property type="match status" value="1"/>
</dbReference>
<evidence type="ECO:0000256" key="7">
    <source>
        <dbReference type="ARBA" id="ARBA00022605"/>
    </source>
</evidence>
<evidence type="ECO:0000256" key="14">
    <source>
        <dbReference type="ARBA" id="ARBA00023304"/>
    </source>
</evidence>
<dbReference type="Pfam" id="PF07991">
    <property type="entry name" value="KARI_N"/>
    <property type="match status" value="1"/>
</dbReference>
<dbReference type="GO" id="GO:0016853">
    <property type="term" value="F:isomerase activity"/>
    <property type="evidence" value="ECO:0007669"/>
    <property type="project" value="UniProtKB-KW"/>
</dbReference>
<dbReference type="PANTHER" id="PTHR21371:SF1">
    <property type="entry name" value="KETOL-ACID REDUCTOISOMERASE, MITOCHONDRIAL"/>
    <property type="match status" value="1"/>
</dbReference>
<evidence type="ECO:0000256" key="8">
    <source>
        <dbReference type="ARBA" id="ARBA00022723"/>
    </source>
</evidence>
<evidence type="ECO:0000313" key="21">
    <source>
        <dbReference type="Proteomes" id="UP000268162"/>
    </source>
</evidence>
<dbReference type="UniPathway" id="UPA00049">
    <property type="reaction ID" value="UER00060"/>
</dbReference>
<comment type="pathway">
    <text evidence="3">Amino-acid biosynthesis; L-valine biosynthesis; L-valine from pyruvate: step 2/4.</text>
</comment>
<accession>A0A4P9ZWP0</accession>
<dbReference type="InterPro" id="IPR036291">
    <property type="entry name" value="NAD(P)-bd_dom_sf"/>
</dbReference>
<evidence type="ECO:0000313" key="20">
    <source>
        <dbReference type="EMBL" id="RKP38086.1"/>
    </source>
</evidence>
<dbReference type="GO" id="GO:0005759">
    <property type="term" value="C:mitochondrial matrix"/>
    <property type="evidence" value="ECO:0007669"/>
    <property type="project" value="UniProtKB-ARBA"/>
</dbReference>
<comment type="cofactor">
    <cofactor evidence="1">
        <name>Mg(2+)</name>
        <dbReference type="ChEBI" id="CHEBI:18420"/>
    </cofactor>
</comment>
<dbReference type="InterPro" id="IPR013328">
    <property type="entry name" value="6PGD_dom2"/>
</dbReference>
<keyword evidence="8 17" id="KW-0479">Metal-binding</keyword>
<evidence type="ECO:0000256" key="3">
    <source>
        <dbReference type="ARBA" id="ARBA00004864"/>
    </source>
</evidence>
<dbReference type="Gene3D" id="1.10.1040.10">
    <property type="entry name" value="N-(1-d-carboxylethyl)-l-norvaline Dehydrogenase, domain 2"/>
    <property type="match status" value="3"/>
</dbReference>
<evidence type="ECO:0000259" key="19">
    <source>
        <dbReference type="PROSITE" id="PS51851"/>
    </source>
</evidence>
<dbReference type="EMBL" id="ML002406">
    <property type="protein sequence ID" value="RKP38086.1"/>
    <property type="molecule type" value="Genomic_DNA"/>
</dbReference>
<dbReference type="UniPathway" id="UPA00047">
    <property type="reaction ID" value="UER00056"/>
</dbReference>
<dbReference type="InterPro" id="IPR008927">
    <property type="entry name" value="6-PGluconate_DH-like_C_sf"/>
</dbReference>
<organism evidence="20 21">
    <name type="scientific">Dimargaris cristalligena</name>
    <dbReference type="NCBI Taxonomy" id="215637"/>
    <lineage>
        <taxon>Eukaryota</taxon>
        <taxon>Fungi</taxon>
        <taxon>Fungi incertae sedis</taxon>
        <taxon>Zoopagomycota</taxon>
        <taxon>Kickxellomycotina</taxon>
        <taxon>Dimargaritomycetes</taxon>
        <taxon>Dimargaritales</taxon>
        <taxon>Dimargaritaceae</taxon>
        <taxon>Dimargaris</taxon>
    </lineage>
</organism>
<evidence type="ECO:0000256" key="4">
    <source>
        <dbReference type="ARBA" id="ARBA00004885"/>
    </source>
</evidence>
<dbReference type="FunFam" id="3.40.50.720:FF:000167">
    <property type="entry name" value="Ketol-acid reductoisomerase, mitochondrial"/>
    <property type="match status" value="1"/>
</dbReference>
<proteinExistence type="inferred from homology"/>
<dbReference type="InterPro" id="IPR000506">
    <property type="entry name" value="KARI_C"/>
</dbReference>
<keyword evidence="14 17" id="KW-0100">Branched-chain amino acid biosynthesis</keyword>
<dbReference type="GO" id="GO:0004455">
    <property type="term" value="F:ketol-acid reductoisomerase activity"/>
    <property type="evidence" value="ECO:0007669"/>
    <property type="project" value="UniProtKB-UniRule"/>
</dbReference>
<dbReference type="Gene3D" id="3.40.50.720">
    <property type="entry name" value="NAD(P)-binding Rossmann-like Domain"/>
    <property type="match status" value="1"/>
</dbReference>
<gene>
    <name evidence="20" type="ORF">BJ085DRAFT_37002</name>
</gene>
<dbReference type="Proteomes" id="UP000268162">
    <property type="component" value="Unassembled WGS sequence"/>
</dbReference>
<dbReference type="OrthoDB" id="10255643at2759"/>
<evidence type="ECO:0000256" key="17">
    <source>
        <dbReference type="PROSITE-ProRule" id="PRU01198"/>
    </source>
</evidence>
<keyword evidence="7 17" id="KW-0028">Amino-acid biosynthesis</keyword>
<evidence type="ECO:0000256" key="2">
    <source>
        <dbReference type="ARBA" id="ARBA00004173"/>
    </source>
</evidence>
<evidence type="ECO:0000256" key="16">
    <source>
        <dbReference type="ARBA" id="ARBA00030593"/>
    </source>
</evidence>
<dbReference type="GO" id="GO:0046872">
    <property type="term" value="F:metal ion binding"/>
    <property type="evidence" value="ECO:0007669"/>
    <property type="project" value="UniProtKB-UniRule"/>
</dbReference>
<comment type="pathway">
    <text evidence="4">Amino-acid biosynthesis; L-isoleucine biosynthesis; L-isoleucine from 2-oxobutanoate: step 2/4.</text>
</comment>
<dbReference type="InterPro" id="IPR013116">
    <property type="entry name" value="KARI_N"/>
</dbReference>
<evidence type="ECO:0000256" key="6">
    <source>
        <dbReference type="ARBA" id="ARBA00013102"/>
    </source>
</evidence>
<reference evidence="21" key="1">
    <citation type="journal article" date="2018" name="Nat. Microbiol.">
        <title>Leveraging single-cell genomics to expand the fungal tree of life.</title>
        <authorList>
            <person name="Ahrendt S.R."/>
            <person name="Quandt C.A."/>
            <person name="Ciobanu D."/>
            <person name="Clum A."/>
            <person name="Salamov A."/>
            <person name="Andreopoulos B."/>
            <person name="Cheng J.F."/>
            <person name="Woyke T."/>
            <person name="Pelin A."/>
            <person name="Henrissat B."/>
            <person name="Reynolds N.K."/>
            <person name="Benny G.L."/>
            <person name="Smith M.E."/>
            <person name="James T.Y."/>
            <person name="Grigoriev I.V."/>
        </authorList>
    </citation>
    <scope>NUCLEOTIDE SEQUENCE [LARGE SCALE GENOMIC DNA]</scope>
    <source>
        <strain evidence="21">RSA 468</strain>
    </source>
</reference>
<evidence type="ECO:0000256" key="10">
    <source>
        <dbReference type="ARBA" id="ARBA00022857"/>
    </source>
</evidence>
<feature type="binding site" evidence="17">
    <location>
        <position position="273"/>
    </location>
    <ligand>
        <name>Mg(2+)</name>
        <dbReference type="ChEBI" id="CHEBI:18420"/>
        <label>1</label>
    </ligand>
</feature>
<dbReference type="GO" id="GO:0009097">
    <property type="term" value="P:isoleucine biosynthetic process"/>
    <property type="evidence" value="ECO:0007669"/>
    <property type="project" value="UniProtKB-UniRule"/>
</dbReference>
<dbReference type="NCBIfam" id="TIGR00465">
    <property type="entry name" value="ilvC"/>
    <property type="match status" value="1"/>
</dbReference>
<dbReference type="PROSITE" id="PS51850">
    <property type="entry name" value="KARI_N"/>
    <property type="match status" value="1"/>
</dbReference>
<evidence type="ECO:0000256" key="9">
    <source>
        <dbReference type="ARBA" id="ARBA00022842"/>
    </source>
</evidence>
<keyword evidence="13" id="KW-0496">Mitochondrion</keyword>
<feature type="binding site" evidence="17">
    <location>
        <position position="309"/>
    </location>
    <ligand>
        <name>Mg(2+)</name>
        <dbReference type="ChEBI" id="CHEBI:18420"/>
        <label>2</label>
    </ligand>
</feature>
<evidence type="ECO:0000256" key="1">
    <source>
        <dbReference type="ARBA" id="ARBA00001946"/>
    </source>
</evidence>
<feature type="domain" description="KARI C-terminal knotted" evidence="19">
    <location>
        <begin position="261"/>
        <end position="408"/>
    </location>
</feature>
<evidence type="ECO:0000256" key="15">
    <source>
        <dbReference type="ARBA" id="ARBA00030209"/>
    </source>
</evidence>
<feature type="binding site" evidence="17">
    <location>
        <position position="331"/>
    </location>
    <ligand>
        <name>substrate</name>
    </ligand>
</feature>
<dbReference type="PROSITE" id="PS51851">
    <property type="entry name" value="KARI_C"/>
    <property type="match status" value="1"/>
</dbReference>
<evidence type="ECO:0000256" key="11">
    <source>
        <dbReference type="ARBA" id="ARBA00022946"/>
    </source>
</evidence>
<evidence type="ECO:0000256" key="5">
    <source>
        <dbReference type="ARBA" id="ARBA00010318"/>
    </source>
</evidence>
<dbReference type="PANTHER" id="PTHR21371">
    <property type="entry name" value="KETOL-ACID REDUCTOISOMERASE, MITOCHONDRIAL"/>
    <property type="match status" value="1"/>
</dbReference>
<keyword evidence="20" id="KW-0413">Isomerase</keyword>
<feature type="binding site" evidence="17">
    <location>
        <position position="269"/>
    </location>
    <ligand>
        <name>Mg(2+)</name>
        <dbReference type="ChEBI" id="CHEBI:18420"/>
        <label>2</label>
    </ligand>
</feature>
<dbReference type="SUPFAM" id="SSF48179">
    <property type="entry name" value="6-phosphogluconate dehydrogenase C-terminal domain-like"/>
    <property type="match status" value="1"/>
</dbReference>
<evidence type="ECO:0000256" key="12">
    <source>
        <dbReference type="ARBA" id="ARBA00023002"/>
    </source>
</evidence>
<dbReference type="EC" id="1.1.1.86" evidence="6"/>
<evidence type="ECO:0000256" key="13">
    <source>
        <dbReference type="ARBA" id="ARBA00023128"/>
    </source>
</evidence>
<comment type="subcellular location">
    <subcellularLocation>
        <location evidence="2">Mitochondrion</location>
    </subcellularLocation>
</comment>
<dbReference type="GO" id="GO:0009099">
    <property type="term" value="P:L-valine biosynthetic process"/>
    <property type="evidence" value="ECO:0007669"/>
    <property type="project" value="UniProtKB-UniRule"/>
</dbReference>
<dbReference type="FunFam" id="1.10.1040.10:FF:000003">
    <property type="entry name" value="Ketol-acid reductoisomerase, mitochondrial"/>
    <property type="match status" value="1"/>
</dbReference>
<dbReference type="SUPFAM" id="SSF51735">
    <property type="entry name" value="NAD(P)-binding Rossmann-fold domains"/>
    <property type="match status" value="1"/>
</dbReference>
<feature type="binding site" evidence="17">
    <location>
        <position position="305"/>
    </location>
    <ligand>
        <name>Mg(2+)</name>
        <dbReference type="ChEBI" id="CHEBI:18420"/>
        <label>2</label>
    </ligand>
</feature>
<dbReference type="AlphaFoldDB" id="A0A4P9ZWP0"/>
<dbReference type="STRING" id="215637.A0A4P9ZWP0"/>
<comment type="similarity">
    <text evidence="5 17">Belongs to the ketol-acid reductoisomerase family.</text>
</comment>
<keyword evidence="12 17" id="KW-0560">Oxidoreductase</keyword>
<sequence>MSATRTIQTFAGRVATAAPTSRLGAARCYSVLARATRLSATPTANSWAAAATRFTSVPARTLKTLDFGGTKETVYERADYPKEKLQQIFGKDTMAVLGYGPQGRGQSLNMRDNGLKVIIGTRKDGRSWKKALEDGWTPGKDLFPIEEACQQGTVIMNLLSDAAQVHTWPTIKKHLTAGKTLYFSHGFGVVYRDQTNIVPPKDIDVILAAPKGSGFTVRRLFQDGKGINSSIAIFQDASGQAQERAAALGIAIGSGYLYETTFEREVSSDLVGERGILMGAIQGLFRAQYDVLRARGHTPSEAFNETVEEATQSLYPLIGEKGMDWMYSNCSTTAQRGALDWEKPFHDATKPVFEKLYEEVANGNEARRSIEKNSASNYREELEKELEAINQHEMWRTGKTVRSLRPENQ</sequence>
<keyword evidence="11" id="KW-0809">Transit peptide</keyword>
<keyword evidence="9 17" id="KW-0460">Magnesium</keyword>
<name>A0A4P9ZWP0_9FUNG</name>
<feature type="domain" description="KARI N-terminal Rossmann" evidence="18">
    <location>
        <begin position="70"/>
        <end position="260"/>
    </location>
</feature>
<evidence type="ECO:0000259" key="18">
    <source>
        <dbReference type="PROSITE" id="PS51850"/>
    </source>
</evidence>
<protein>
    <recommendedName>
        <fullName evidence="6">ketol-acid reductoisomerase (NADP(+))</fullName>
        <ecNumber evidence="6">1.1.1.86</ecNumber>
    </recommendedName>
    <alternativeName>
        <fullName evidence="16">Acetohydroxy-acid reductoisomerase</fullName>
    </alternativeName>
    <alternativeName>
        <fullName evidence="15">Alpha-keto-beta-hydroxylacyl reductoisomerase</fullName>
    </alternativeName>
</protein>
<keyword evidence="10" id="KW-0521">NADP</keyword>
<dbReference type="InterPro" id="IPR013023">
    <property type="entry name" value="KARI"/>
</dbReference>
<feature type="binding site" evidence="17">
    <location>
        <position position="269"/>
    </location>
    <ligand>
        <name>Mg(2+)</name>
        <dbReference type="ChEBI" id="CHEBI:18420"/>
        <label>1</label>
    </ligand>
</feature>